<dbReference type="AlphaFoldDB" id="A0AAV1ANV2"/>
<keyword evidence="2" id="KW-0812">Transmembrane</keyword>
<feature type="signal peptide" evidence="3">
    <location>
        <begin position="1"/>
        <end position="16"/>
    </location>
</feature>
<feature type="transmembrane region" description="Helical" evidence="2">
    <location>
        <begin position="69"/>
        <end position="88"/>
    </location>
</feature>
<keyword evidence="3" id="KW-0732">Signal</keyword>
<keyword evidence="2" id="KW-0472">Membrane</keyword>
<sequence>MIKILSIFELCCYACALLSGLLCREKLSLREQPTKTIHNTNSIEHPLKTNSTRPSFEEETLRLNRSQRVGFSAMFIIPVIFLGSLTILSRIDGEITIDEEEVNTNEKGKAKGNGKGNNKARGKEKASQKARQGDDNDGEVLKENLRVINKRVCCQLLRSYLVMLTTYFVLGLHVQVIANQDSRQVQATINRETSGRLKKKRNREVGEMVMDKTHLKLKKHGINCNRFHKNGHNKVTCKLPQPQAPPSQLHTNCIITVNNQQQRSSSSVTVQQQTTASDINLCFRHCSVSKKSFQVFIPT</sequence>
<proteinExistence type="predicted"/>
<gene>
    <name evidence="4" type="ORF">VFH_IV225080</name>
</gene>
<dbReference type="EMBL" id="OX451739">
    <property type="protein sequence ID" value="CAI8611348.1"/>
    <property type="molecule type" value="Genomic_DNA"/>
</dbReference>
<evidence type="ECO:0008006" key="6">
    <source>
        <dbReference type="Google" id="ProtNLM"/>
    </source>
</evidence>
<evidence type="ECO:0000256" key="2">
    <source>
        <dbReference type="SAM" id="Phobius"/>
    </source>
</evidence>
<keyword evidence="2" id="KW-1133">Transmembrane helix</keyword>
<dbReference type="Proteomes" id="UP001157006">
    <property type="component" value="Chromosome 4"/>
</dbReference>
<evidence type="ECO:0000256" key="1">
    <source>
        <dbReference type="SAM" id="MobiDB-lite"/>
    </source>
</evidence>
<evidence type="ECO:0000256" key="3">
    <source>
        <dbReference type="SAM" id="SignalP"/>
    </source>
</evidence>
<keyword evidence="5" id="KW-1185">Reference proteome</keyword>
<evidence type="ECO:0000313" key="4">
    <source>
        <dbReference type="EMBL" id="CAI8611348.1"/>
    </source>
</evidence>
<feature type="chain" id="PRO_5043527521" description="Transmembrane protein" evidence="3">
    <location>
        <begin position="17"/>
        <end position="299"/>
    </location>
</feature>
<accession>A0AAV1ANV2</accession>
<evidence type="ECO:0000313" key="5">
    <source>
        <dbReference type="Proteomes" id="UP001157006"/>
    </source>
</evidence>
<feature type="transmembrane region" description="Helical" evidence="2">
    <location>
        <begin position="160"/>
        <end position="178"/>
    </location>
</feature>
<name>A0AAV1ANV2_VICFA</name>
<feature type="region of interest" description="Disordered" evidence="1">
    <location>
        <begin position="106"/>
        <end position="137"/>
    </location>
</feature>
<organism evidence="4 5">
    <name type="scientific">Vicia faba</name>
    <name type="common">Broad bean</name>
    <name type="synonym">Faba vulgaris</name>
    <dbReference type="NCBI Taxonomy" id="3906"/>
    <lineage>
        <taxon>Eukaryota</taxon>
        <taxon>Viridiplantae</taxon>
        <taxon>Streptophyta</taxon>
        <taxon>Embryophyta</taxon>
        <taxon>Tracheophyta</taxon>
        <taxon>Spermatophyta</taxon>
        <taxon>Magnoliopsida</taxon>
        <taxon>eudicotyledons</taxon>
        <taxon>Gunneridae</taxon>
        <taxon>Pentapetalae</taxon>
        <taxon>rosids</taxon>
        <taxon>fabids</taxon>
        <taxon>Fabales</taxon>
        <taxon>Fabaceae</taxon>
        <taxon>Papilionoideae</taxon>
        <taxon>50 kb inversion clade</taxon>
        <taxon>NPAAA clade</taxon>
        <taxon>Hologalegina</taxon>
        <taxon>IRL clade</taxon>
        <taxon>Fabeae</taxon>
        <taxon>Vicia</taxon>
    </lineage>
</organism>
<feature type="compositionally biased region" description="Basic and acidic residues" evidence="1">
    <location>
        <begin position="121"/>
        <end position="137"/>
    </location>
</feature>
<protein>
    <recommendedName>
        <fullName evidence="6">Transmembrane protein</fullName>
    </recommendedName>
</protein>
<reference evidence="4 5" key="1">
    <citation type="submission" date="2023-01" db="EMBL/GenBank/DDBJ databases">
        <authorList>
            <person name="Kreplak J."/>
        </authorList>
    </citation>
    <scope>NUCLEOTIDE SEQUENCE [LARGE SCALE GENOMIC DNA]</scope>
</reference>